<proteinExistence type="predicted"/>
<name>A0AAX6MHS9_9PEZI</name>
<evidence type="ECO:0000313" key="4">
    <source>
        <dbReference type="EMBL" id="KAK6952006.1"/>
    </source>
</evidence>
<reference evidence="4 5" key="1">
    <citation type="journal article" date="2024" name="Front Chem Biol">
        <title>Unveiling the potential of Daldinia eschscholtzii MFLUCC 19-0629 through bioactivity and bioinformatics studies for enhanced sustainable agriculture production.</title>
        <authorList>
            <person name="Brooks S."/>
            <person name="Weaver J.A."/>
            <person name="Klomchit A."/>
            <person name="Alharthi S.A."/>
            <person name="Onlamun T."/>
            <person name="Nurani R."/>
            <person name="Vong T.K."/>
            <person name="Alberti F."/>
            <person name="Greco C."/>
        </authorList>
    </citation>
    <scope>NUCLEOTIDE SEQUENCE [LARGE SCALE GENOMIC DNA]</scope>
    <source>
        <strain evidence="4">MFLUCC 19-0629</strain>
    </source>
</reference>
<keyword evidence="2" id="KW-0472">Membrane</keyword>
<dbReference type="Pfam" id="PF20237">
    <property type="entry name" value="DUF6594"/>
    <property type="match status" value="1"/>
</dbReference>
<dbReference type="PANTHER" id="PTHR34502:SF3">
    <property type="entry name" value="DUF6594 DOMAIN-CONTAINING PROTEIN"/>
    <property type="match status" value="1"/>
</dbReference>
<organism evidence="4 5">
    <name type="scientific">Daldinia eschscholtzii</name>
    <dbReference type="NCBI Taxonomy" id="292717"/>
    <lineage>
        <taxon>Eukaryota</taxon>
        <taxon>Fungi</taxon>
        <taxon>Dikarya</taxon>
        <taxon>Ascomycota</taxon>
        <taxon>Pezizomycotina</taxon>
        <taxon>Sordariomycetes</taxon>
        <taxon>Xylariomycetidae</taxon>
        <taxon>Xylariales</taxon>
        <taxon>Hypoxylaceae</taxon>
        <taxon>Daldinia</taxon>
    </lineage>
</organism>
<evidence type="ECO:0000259" key="3">
    <source>
        <dbReference type="Pfam" id="PF20237"/>
    </source>
</evidence>
<sequence>MATPTRLEEGHGVGSSHQETEDNQQYPRATSQQETTSGNGGAHQDSLESQLHSDFDLKKEAPKGWPYIAAAQLYYPNFNIHRRFAYLLHRALIDQETKLAYLEDQLKALDKEDENQNAPRLRSLPFDPDTLLSNRTQPRPPSIRQTTTTSRGDNEQQAVKEEYSRWKDKDLIFEAFIPRLKNYYELLQLDKEMQRLPAISRKEHMAFYTDMIGYNRLDRPAYTFLLSRDDFVTTVTDRVHQYFEALIYKSAPIVSVSTPFLLVADKLVSTDAQRHLKFLNRIFRRTQQSDSQDTSPEIELSNLALIVFFKILVIFGSGVLLLSPVAILFLVDLPRDKSFGVVVAFIFAFVFVLACFNSNWDTILVGLSAYMAVLATFLSNLEQGRTQIS</sequence>
<feature type="compositionally biased region" description="Basic and acidic residues" evidence="1">
    <location>
        <begin position="1"/>
        <end position="11"/>
    </location>
</feature>
<keyword evidence="2" id="KW-0812">Transmembrane</keyword>
<feature type="compositionally biased region" description="Polar residues" evidence="1">
    <location>
        <begin position="131"/>
        <end position="151"/>
    </location>
</feature>
<evidence type="ECO:0000313" key="5">
    <source>
        <dbReference type="Proteomes" id="UP001369815"/>
    </source>
</evidence>
<dbReference type="EMBL" id="JBANMG010000006">
    <property type="protein sequence ID" value="KAK6952006.1"/>
    <property type="molecule type" value="Genomic_DNA"/>
</dbReference>
<feature type="transmembrane region" description="Helical" evidence="2">
    <location>
        <begin position="338"/>
        <end position="356"/>
    </location>
</feature>
<gene>
    <name evidence="4" type="ORF">Daesc_006532</name>
</gene>
<protein>
    <recommendedName>
        <fullName evidence="3">DUF6594 domain-containing protein</fullName>
    </recommendedName>
</protein>
<keyword evidence="2" id="KW-1133">Transmembrane helix</keyword>
<feature type="region of interest" description="Disordered" evidence="1">
    <location>
        <begin position="1"/>
        <end position="47"/>
    </location>
</feature>
<dbReference type="PANTHER" id="PTHR34502">
    <property type="entry name" value="DUF6594 DOMAIN-CONTAINING PROTEIN-RELATED"/>
    <property type="match status" value="1"/>
</dbReference>
<dbReference type="AlphaFoldDB" id="A0AAX6MHS9"/>
<dbReference type="InterPro" id="IPR046529">
    <property type="entry name" value="DUF6594"/>
</dbReference>
<feature type="transmembrane region" description="Helical" evidence="2">
    <location>
        <begin position="303"/>
        <end position="331"/>
    </location>
</feature>
<feature type="domain" description="DUF6594" evidence="3">
    <location>
        <begin position="65"/>
        <end position="375"/>
    </location>
</feature>
<evidence type="ECO:0000256" key="1">
    <source>
        <dbReference type="SAM" id="MobiDB-lite"/>
    </source>
</evidence>
<keyword evidence="5" id="KW-1185">Reference proteome</keyword>
<dbReference type="Proteomes" id="UP001369815">
    <property type="component" value="Unassembled WGS sequence"/>
</dbReference>
<accession>A0AAX6MHS9</accession>
<feature type="compositionally biased region" description="Polar residues" evidence="1">
    <location>
        <begin position="23"/>
        <end position="37"/>
    </location>
</feature>
<feature type="transmembrane region" description="Helical" evidence="2">
    <location>
        <begin position="362"/>
        <end position="381"/>
    </location>
</feature>
<evidence type="ECO:0000256" key="2">
    <source>
        <dbReference type="SAM" id="Phobius"/>
    </source>
</evidence>
<feature type="region of interest" description="Disordered" evidence="1">
    <location>
        <begin position="113"/>
        <end position="157"/>
    </location>
</feature>
<comment type="caution">
    <text evidence="4">The sequence shown here is derived from an EMBL/GenBank/DDBJ whole genome shotgun (WGS) entry which is preliminary data.</text>
</comment>